<evidence type="ECO:0000313" key="2">
    <source>
        <dbReference type="Proteomes" id="UP000234681"/>
    </source>
</evidence>
<proteinExistence type="predicted"/>
<reference evidence="2" key="3">
    <citation type="submission" date="2005-09" db="EMBL/GenBank/DDBJ databases">
        <authorList>
            <person name="Mural R.J."/>
            <person name="Li P.W."/>
            <person name="Adams M.D."/>
            <person name="Amanatides P.G."/>
            <person name="Baden-Tillson H."/>
            <person name="Barnstead M."/>
            <person name="Chin S.H."/>
            <person name="Dew I."/>
            <person name="Evans C.A."/>
            <person name="Ferriera S."/>
            <person name="Flanigan M."/>
            <person name="Fosler C."/>
            <person name="Glodek A."/>
            <person name="Gu Z."/>
            <person name="Holt R.A."/>
            <person name="Jennings D."/>
            <person name="Kraft C.L."/>
            <person name="Lu F."/>
            <person name="Nguyen T."/>
            <person name="Nusskern D.R."/>
            <person name="Pfannkoch C.M."/>
            <person name="Sitter C."/>
            <person name="Sutton G.G."/>
            <person name="Venter J.C."/>
            <person name="Wang Z."/>
            <person name="Woodage T."/>
            <person name="Zheng X.H."/>
            <person name="Zhong F."/>
        </authorList>
    </citation>
    <scope>NUCLEOTIDE SEQUENCE [LARGE SCALE GENOMIC DNA]</scope>
    <source>
        <strain>BN</strain>
        <strain evidence="2">Sprague-Dawley</strain>
    </source>
</reference>
<dbReference type="EMBL" id="CH473955">
    <property type="protein sequence ID" value="EDM10213.1"/>
    <property type="molecule type" value="Genomic_DNA"/>
</dbReference>
<dbReference type="Proteomes" id="UP000234681">
    <property type="component" value="Chromosome 2"/>
</dbReference>
<dbReference type="AlphaFoldDB" id="A6I5A3"/>
<dbReference type="EMBL" id="CH473955">
    <property type="protein sequence ID" value="EDM10212.1"/>
    <property type="molecule type" value="Genomic_DNA"/>
</dbReference>
<evidence type="ECO:0000313" key="1">
    <source>
        <dbReference type="EMBL" id="EDM10212.1"/>
    </source>
</evidence>
<reference evidence="1" key="1">
    <citation type="journal article" date="2005" name="Genome Res.">
        <title>Gene and alternative splicing annotation with AIR.</title>
        <authorList>
            <person name="Florea L."/>
            <person name="Di Francesco V."/>
            <person name="Miller J."/>
            <person name="Turner R."/>
            <person name="Yao A."/>
            <person name="Harris M."/>
            <person name="Walenz B."/>
            <person name="Mobarry C."/>
            <person name="Merkulov G.V."/>
            <person name="Charlab R."/>
            <person name="Dew I."/>
            <person name="Deng Z."/>
            <person name="Istrail S."/>
            <person name="Li P."/>
            <person name="Sutton G."/>
        </authorList>
    </citation>
    <scope>NUCLEOTIDE SEQUENCE</scope>
    <source>
        <strain evidence="1">BN</strain>
    </source>
</reference>
<reference evidence="1" key="2">
    <citation type="submission" date="2005-07" db="EMBL/GenBank/DDBJ databases">
        <authorList>
            <person name="Mural R.J."/>
            <person name="Li P.W."/>
            <person name="Adams M.D."/>
            <person name="Amanatides P.G."/>
            <person name="Baden-Tillson H."/>
            <person name="Barnstead M."/>
            <person name="Chin S.H."/>
            <person name="Dew I."/>
            <person name="Evans C.A."/>
            <person name="Ferriera S."/>
            <person name="Flanigan M."/>
            <person name="Fosler C."/>
            <person name="Glodek A."/>
            <person name="Gu Z."/>
            <person name="Holt R.A."/>
            <person name="Jennings D."/>
            <person name="Kraft C.L."/>
            <person name="Lu F."/>
            <person name="Nguyen T."/>
            <person name="Nusskern D.R."/>
            <person name="Pfannkoch C.M."/>
            <person name="Sitter C."/>
            <person name="Sutton G.G."/>
            <person name="Venter J.C."/>
            <person name="Wang Z."/>
            <person name="Woodage T."/>
            <person name="Zheng X.H."/>
            <person name="Zhong F."/>
        </authorList>
    </citation>
    <scope>NUCLEOTIDE SEQUENCE</scope>
    <source>
        <strain evidence="1">BN</strain>
    </source>
</reference>
<protein>
    <submittedName>
        <fullName evidence="1">RCG44686, isoform CRA_b</fullName>
    </submittedName>
</protein>
<organism evidence="1 2">
    <name type="scientific">Rattus norvegicus</name>
    <name type="common">Rat</name>
    <dbReference type="NCBI Taxonomy" id="10116"/>
    <lineage>
        <taxon>Eukaryota</taxon>
        <taxon>Metazoa</taxon>
        <taxon>Chordata</taxon>
        <taxon>Craniata</taxon>
        <taxon>Vertebrata</taxon>
        <taxon>Euteleostomi</taxon>
        <taxon>Mammalia</taxon>
        <taxon>Eutheria</taxon>
        <taxon>Euarchontoglires</taxon>
        <taxon>Glires</taxon>
        <taxon>Rodentia</taxon>
        <taxon>Myomorpha</taxon>
        <taxon>Muroidea</taxon>
        <taxon>Muridae</taxon>
        <taxon>Murinae</taxon>
        <taxon>Rattus</taxon>
    </lineage>
</organism>
<gene>
    <name evidence="1" type="ORF">rCG_44686</name>
</gene>
<sequence length="50" mass="5789">MKSHILNNLNKCSVSRMKYRNSRRSLESPTLCILVTSPQAGLYTYESLHF</sequence>
<accession>A6I5A3</accession>
<name>A6I5A3_RAT</name>